<dbReference type="AlphaFoldDB" id="A0A8X7RFX1"/>
<dbReference type="Proteomes" id="UP000886595">
    <property type="component" value="Unassembled WGS sequence"/>
</dbReference>
<reference evidence="2 3" key="1">
    <citation type="submission" date="2020-02" db="EMBL/GenBank/DDBJ databases">
        <authorList>
            <person name="Ma Q."/>
            <person name="Huang Y."/>
            <person name="Song X."/>
            <person name="Pei D."/>
        </authorList>
    </citation>
    <scope>NUCLEOTIDE SEQUENCE [LARGE SCALE GENOMIC DNA]</scope>
    <source>
        <strain evidence="2">Sxm20200214</strain>
        <tissue evidence="2">Leaf</tissue>
    </source>
</reference>
<evidence type="ECO:0000313" key="3">
    <source>
        <dbReference type="Proteomes" id="UP000886595"/>
    </source>
</evidence>
<dbReference type="PANTHER" id="PTHR45023">
    <property type="match status" value="1"/>
</dbReference>
<evidence type="ECO:0008006" key="4">
    <source>
        <dbReference type="Google" id="ProtNLM"/>
    </source>
</evidence>
<evidence type="ECO:0000313" key="2">
    <source>
        <dbReference type="EMBL" id="KAG2288439.1"/>
    </source>
</evidence>
<proteinExistence type="predicted"/>
<comment type="caution">
    <text evidence="2">The sequence shown here is derived from an EMBL/GenBank/DDBJ whole genome shotgun (WGS) entry which is preliminary data.</text>
</comment>
<organism evidence="2 3">
    <name type="scientific">Brassica carinata</name>
    <name type="common">Ethiopian mustard</name>
    <name type="synonym">Abyssinian cabbage</name>
    <dbReference type="NCBI Taxonomy" id="52824"/>
    <lineage>
        <taxon>Eukaryota</taxon>
        <taxon>Viridiplantae</taxon>
        <taxon>Streptophyta</taxon>
        <taxon>Embryophyta</taxon>
        <taxon>Tracheophyta</taxon>
        <taxon>Spermatophyta</taxon>
        <taxon>Magnoliopsida</taxon>
        <taxon>eudicotyledons</taxon>
        <taxon>Gunneridae</taxon>
        <taxon>Pentapetalae</taxon>
        <taxon>rosids</taxon>
        <taxon>malvids</taxon>
        <taxon>Brassicales</taxon>
        <taxon>Brassicaceae</taxon>
        <taxon>Brassiceae</taxon>
        <taxon>Brassica</taxon>
    </lineage>
</organism>
<dbReference type="OrthoDB" id="1105806at2759"/>
<gene>
    <name evidence="2" type="ORF">Bca52824_048043</name>
</gene>
<accession>A0A8X7RFX1</accession>
<name>A0A8X7RFX1_BRACI</name>
<dbReference type="PANTHER" id="PTHR45023:SF4">
    <property type="entry name" value="GLYCINE-RICH PROTEIN-RELATED"/>
    <property type="match status" value="1"/>
</dbReference>
<evidence type="ECO:0000256" key="1">
    <source>
        <dbReference type="SAM" id="MobiDB-lite"/>
    </source>
</evidence>
<sequence length="143" mass="16470">MRAQKSGQNDDDVMKAAQDIYYNDHRIKFSLEHAWRELRHDMKWCSTYQAKDTGKEKHKQVYSVDGEDDGGEPEARPVGVKAAKAASKKKKIGKEEDLSVLQSMFEIKEKIANRKVLERLLAKKEPLSKMETSLKNKLMSEML</sequence>
<protein>
    <recommendedName>
        <fullName evidence="4">No apical meristem-associated C-terminal domain-containing protein</fullName>
    </recommendedName>
</protein>
<dbReference type="EMBL" id="JAAMPC010000010">
    <property type="protein sequence ID" value="KAG2288439.1"/>
    <property type="molecule type" value="Genomic_DNA"/>
</dbReference>
<feature type="region of interest" description="Disordered" evidence="1">
    <location>
        <begin position="55"/>
        <end position="82"/>
    </location>
</feature>
<keyword evidence="3" id="KW-1185">Reference proteome</keyword>